<name>A0A0F9APV0_9ZZZZ</name>
<comment type="caution">
    <text evidence="1">The sequence shown here is derived from an EMBL/GenBank/DDBJ whole genome shotgun (WGS) entry which is preliminary data.</text>
</comment>
<dbReference type="EMBL" id="LAZR01044847">
    <property type="protein sequence ID" value="KKL03647.1"/>
    <property type="molecule type" value="Genomic_DNA"/>
</dbReference>
<evidence type="ECO:0000313" key="1">
    <source>
        <dbReference type="EMBL" id="KKL03647.1"/>
    </source>
</evidence>
<dbReference type="AlphaFoldDB" id="A0A0F9APV0"/>
<reference evidence="1" key="1">
    <citation type="journal article" date="2015" name="Nature">
        <title>Complex archaea that bridge the gap between prokaryotes and eukaryotes.</title>
        <authorList>
            <person name="Spang A."/>
            <person name="Saw J.H."/>
            <person name="Jorgensen S.L."/>
            <person name="Zaremba-Niedzwiedzka K."/>
            <person name="Martijn J."/>
            <person name="Lind A.E."/>
            <person name="van Eijk R."/>
            <person name="Schleper C."/>
            <person name="Guy L."/>
            <person name="Ettema T.J."/>
        </authorList>
    </citation>
    <scope>NUCLEOTIDE SEQUENCE</scope>
</reference>
<gene>
    <name evidence="1" type="ORF">LCGC14_2624010</name>
</gene>
<protein>
    <submittedName>
        <fullName evidence="1">Uncharacterized protein</fullName>
    </submittedName>
</protein>
<sequence length="70" mass="8239">MIFKRKPRPPIRIYNPKPDITTFELASIVAYGFSFWGGGTARSIEHHNESLFQHLPDNAKRHFDKKERDK</sequence>
<organism evidence="1">
    <name type="scientific">marine sediment metagenome</name>
    <dbReference type="NCBI Taxonomy" id="412755"/>
    <lineage>
        <taxon>unclassified sequences</taxon>
        <taxon>metagenomes</taxon>
        <taxon>ecological metagenomes</taxon>
    </lineage>
</organism>
<proteinExistence type="predicted"/>
<accession>A0A0F9APV0</accession>